<accession>A0ABW4PL30</accession>
<dbReference type="InterPro" id="IPR013786">
    <property type="entry name" value="AcylCoA_DH/ox_N"/>
</dbReference>
<dbReference type="InterPro" id="IPR036250">
    <property type="entry name" value="AcylCo_DH-like_C"/>
</dbReference>
<keyword evidence="4" id="KW-1185">Reference proteome</keyword>
<feature type="compositionally biased region" description="Pro residues" evidence="1">
    <location>
        <begin position="1"/>
        <end position="12"/>
    </location>
</feature>
<dbReference type="Gene3D" id="1.20.140.10">
    <property type="entry name" value="Butyryl-CoA Dehydrogenase, subunit A, domain 3"/>
    <property type="match status" value="1"/>
</dbReference>
<dbReference type="Gene3D" id="2.40.110.10">
    <property type="entry name" value="Butyryl-CoA Dehydrogenase, subunit A, domain 2"/>
    <property type="match status" value="1"/>
</dbReference>
<feature type="compositionally biased region" description="Basic and acidic residues" evidence="1">
    <location>
        <begin position="283"/>
        <end position="294"/>
    </location>
</feature>
<feature type="domain" description="Acyl-CoA dehydrogenase/oxidase N-terminal" evidence="2">
    <location>
        <begin position="41"/>
        <end position="118"/>
    </location>
</feature>
<feature type="region of interest" description="Disordered" evidence="1">
    <location>
        <begin position="1"/>
        <end position="38"/>
    </location>
</feature>
<evidence type="ECO:0000256" key="1">
    <source>
        <dbReference type="SAM" id="MobiDB-lite"/>
    </source>
</evidence>
<dbReference type="RefSeq" id="WP_380900364.1">
    <property type="nucleotide sequence ID" value="NZ_JBHUFU010000008.1"/>
</dbReference>
<dbReference type="EMBL" id="JBHUFU010000008">
    <property type="protein sequence ID" value="MFD1830933.1"/>
    <property type="molecule type" value="Genomic_DNA"/>
</dbReference>
<comment type="caution">
    <text evidence="3">The sequence shown here is derived from an EMBL/GenBank/DDBJ whole genome shotgun (WGS) entry which is preliminary data.</text>
</comment>
<sequence length="431" mass="43473">MPPATPHAPAAPPATGADESSGTAPAPAGPPAADDFWPRVARELADDLAADAVSRERAGKPPSDEVARVREAGLLGVLNPPGAHGRGTGLRRACALVREIAAADGSVGELLARHYALSWSARLLAGPERAAGLEERAADGQWLWAGDVEAPGPGPGLALTPLRGGGHRLDGRRPLATGVPVADRFVLEAVCTATGAPLVVVVDPAAPGVTTGAAHDRFGQRLAGAGDVELRGVLVDADDVLGPGPRDEHTAPASAALAPLLLRLVLAHVGLAVAEGALAEAREAGRSASRERPVPPDGEECDAAGDRADLLLAYGKLAAALHTATAVVERATEALAGELPVHGPPGGLPADGWTAAPDTGAAVLVATAEAVTGRTAQHVTAGVLELADSAGLDRFWRDARALTVRTPTAGRLRAIGDHYLNGFRAPSAATG</sequence>
<organism evidence="3 4">
    <name type="scientific">Streptomyces desertarenae</name>
    <dbReference type="NCBI Taxonomy" id="2666184"/>
    <lineage>
        <taxon>Bacteria</taxon>
        <taxon>Bacillati</taxon>
        <taxon>Actinomycetota</taxon>
        <taxon>Actinomycetes</taxon>
        <taxon>Kitasatosporales</taxon>
        <taxon>Streptomycetaceae</taxon>
        <taxon>Streptomyces</taxon>
    </lineage>
</organism>
<name>A0ABW4PL30_9ACTN</name>
<dbReference type="Proteomes" id="UP001597365">
    <property type="component" value="Unassembled WGS sequence"/>
</dbReference>
<dbReference type="Pfam" id="PF02771">
    <property type="entry name" value="Acyl-CoA_dh_N"/>
    <property type="match status" value="1"/>
</dbReference>
<feature type="region of interest" description="Disordered" evidence="1">
    <location>
        <begin position="283"/>
        <end position="302"/>
    </location>
</feature>
<evidence type="ECO:0000313" key="4">
    <source>
        <dbReference type="Proteomes" id="UP001597365"/>
    </source>
</evidence>
<evidence type="ECO:0000313" key="3">
    <source>
        <dbReference type="EMBL" id="MFD1830933.1"/>
    </source>
</evidence>
<reference evidence="4" key="1">
    <citation type="journal article" date="2019" name="Int. J. Syst. Evol. Microbiol.">
        <title>The Global Catalogue of Microorganisms (GCM) 10K type strain sequencing project: providing services to taxonomists for standard genome sequencing and annotation.</title>
        <authorList>
            <consortium name="The Broad Institute Genomics Platform"/>
            <consortium name="The Broad Institute Genome Sequencing Center for Infectious Disease"/>
            <person name="Wu L."/>
            <person name="Ma J."/>
        </authorList>
    </citation>
    <scope>NUCLEOTIDE SEQUENCE [LARGE SCALE GENOMIC DNA]</scope>
    <source>
        <strain evidence="4">CGMCC 4.7455</strain>
    </source>
</reference>
<gene>
    <name evidence="3" type="ORF">ACFSJS_14800</name>
</gene>
<dbReference type="InterPro" id="IPR009100">
    <property type="entry name" value="AcylCoA_DH/oxidase_NM_dom_sf"/>
</dbReference>
<dbReference type="InterPro" id="IPR046373">
    <property type="entry name" value="Acyl-CoA_Oxase/DH_mid-dom_sf"/>
</dbReference>
<evidence type="ECO:0000259" key="2">
    <source>
        <dbReference type="Pfam" id="PF02771"/>
    </source>
</evidence>
<dbReference type="SUPFAM" id="SSF56645">
    <property type="entry name" value="Acyl-CoA dehydrogenase NM domain-like"/>
    <property type="match status" value="1"/>
</dbReference>
<dbReference type="SUPFAM" id="SSF47203">
    <property type="entry name" value="Acyl-CoA dehydrogenase C-terminal domain-like"/>
    <property type="match status" value="1"/>
</dbReference>
<dbReference type="Gene3D" id="1.10.540.10">
    <property type="entry name" value="Acyl-CoA dehydrogenase/oxidase, N-terminal domain"/>
    <property type="match status" value="1"/>
</dbReference>
<protein>
    <submittedName>
        <fullName evidence="3">Acyl-CoA dehydrogenase family protein</fullName>
    </submittedName>
</protein>
<dbReference type="PANTHER" id="PTHR43884">
    <property type="entry name" value="ACYL-COA DEHYDROGENASE"/>
    <property type="match status" value="1"/>
</dbReference>
<proteinExistence type="predicted"/>
<dbReference type="PANTHER" id="PTHR43884:SF12">
    <property type="entry name" value="ISOVALERYL-COA DEHYDROGENASE, MITOCHONDRIAL-RELATED"/>
    <property type="match status" value="1"/>
</dbReference>
<dbReference type="InterPro" id="IPR037069">
    <property type="entry name" value="AcylCoA_DH/ox_N_sf"/>
</dbReference>